<dbReference type="InterPro" id="IPR021109">
    <property type="entry name" value="Peptidase_aspartic_dom_sf"/>
</dbReference>
<dbReference type="Gene3D" id="2.40.70.10">
    <property type="entry name" value="Acid Proteases"/>
    <property type="match status" value="1"/>
</dbReference>
<evidence type="ECO:0000256" key="1">
    <source>
        <dbReference type="PROSITE-ProRule" id="PRU00047"/>
    </source>
</evidence>
<keyword evidence="4" id="KW-1185">Reference proteome</keyword>
<dbReference type="AlphaFoldDB" id="A0A168JAG6"/>
<dbReference type="SUPFAM" id="SSF57756">
    <property type="entry name" value="Retrovirus zinc finger-like domains"/>
    <property type="match status" value="1"/>
</dbReference>
<dbReference type="VEuPathDB" id="FungiDB:MUCCIDRAFT_84919"/>
<protein>
    <submittedName>
        <fullName evidence="3">CCHC-type zinc finger transcription factor</fullName>
    </submittedName>
</protein>
<keyword evidence="1" id="KW-0479">Metal-binding</keyword>
<dbReference type="Proteomes" id="UP000077051">
    <property type="component" value="Unassembled WGS sequence"/>
</dbReference>
<evidence type="ECO:0000313" key="4">
    <source>
        <dbReference type="Proteomes" id="UP000077051"/>
    </source>
</evidence>
<evidence type="ECO:0000259" key="2">
    <source>
        <dbReference type="PROSITE" id="PS50158"/>
    </source>
</evidence>
<organism evidence="3 4">
    <name type="scientific">Mucor lusitanicus CBS 277.49</name>
    <dbReference type="NCBI Taxonomy" id="747725"/>
    <lineage>
        <taxon>Eukaryota</taxon>
        <taxon>Fungi</taxon>
        <taxon>Fungi incertae sedis</taxon>
        <taxon>Mucoromycota</taxon>
        <taxon>Mucoromycotina</taxon>
        <taxon>Mucoromycetes</taxon>
        <taxon>Mucorales</taxon>
        <taxon>Mucorineae</taxon>
        <taxon>Mucoraceae</taxon>
        <taxon>Mucor</taxon>
    </lineage>
</organism>
<dbReference type="InterPro" id="IPR001878">
    <property type="entry name" value="Znf_CCHC"/>
</dbReference>
<name>A0A168JAG6_MUCCL</name>
<dbReference type="CDD" id="cd00303">
    <property type="entry name" value="retropepsin_like"/>
    <property type="match status" value="1"/>
</dbReference>
<feature type="domain" description="CCHC-type" evidence="2">
    <location>
        <begin position="53"/>
        <end position="68"/>
    </location>
</feature>
<dbReference type="InterPro" id="IPR036875">
    <property type="entry name" value="Znf_CCHC_sf"/>
</dbReference>
<evidence type="ECO:0000313" key="3">
    <source>
        <dbReference type="EMBL" id="OAD00954.1"/>
    </source>
</evidence>
<keyword evidence="1" id="KW-0863">Zinc-finger</keyword>
<sequence>MGNLLSNQSTTSAFSSGHTPFTSASPMELGVIHKYKPPSAPPVKEFRHNDGLCMYCGEAGHQVVNCPNKGKKVITTGSLGTIVQEDMIHTRLVSENDIDVRTSSSSTNPNAYPLATTKSRHPNLLLIPVLVFYGPADNRLQPTEAMVDTGASNNFVSRLLVDKLQLEYFSCPEGEEILFRLANNTTVYVSSLTAIVPIRIANTMHEELLTLRVIETASF</sequence>
<dbReference type="PROSITE" id="PS50158">
    <property type="entry name" value="ZF_CCHC"/>
    <property type="match status" value="1"/>
</dbReference>
<accession>A0A168JAG6</accession>
<keyword evidence="1" id="KW-0862">Zinc</keyword>
<comment type="caution">
    <text evidence="3">The sequence shown here is derived from an EMBL/GenBank/DDBJ whole genome shotgun (WGS) entry which is preliminary data.</text>
</comment>
<dbReference type="EMBL" id="AMYB01000006">
    <property type="protein sequence ID" value="OAD00954.1"/>
    <property type="molecule type" value="Genomic_DNA"/>
</dbReference>
<dbReference type="STRING" id="747725.A0A168JAG6"/>
<gene>
    <name evidence="3" type="ORF">MUCCIDRAFT_84919</name>
</gene>
<dbReference type="GO" id="GO:0008270">
    <property type="term" value="F:zinc ion binding"/>
    <property type="evidence" value="ECO:0007669"/>
    <property type="project" value="UniProtKB-KW"/>
</dbReference>
<proteinExistence type="predicted"/>
<reference evidence="3 4" key="1">
    <citation type="submission" date="2015-06" db="EMBL/GenBank/DDBJ databases">
        <title>Expansion of signal transduction pathways in fungi by whole-genome duplication.</title>
        <authorList>
            <consortium name="DOE Joint Genome Institute"/>
            <person name="Corrochano L.M."/>
            <person name="Kuo A."/>
            <person name="Marcet-Houben M."/>
            <person name="Polaino S."/>
            <person name="Salamov A."/>
            <person name="Villalobos J.M."/>
            <person name="Alvarez M.I."/>
            <person name="Avalos J."/>
            <person name="Benito E.P."/>
            <person name="Benoit I."/>
            <person name="Burger G."/>
            <person name="Camino L.P."/>
            <person name="Canovas D."/>
            <person name="Cerda-Olmedo E."/>
            <person name="Cheng J.-F."/>
            <person name="Dominguez A."/>
            <person name="Elias M."/>
            <person name="Eslava A.P."/>
            <person name="Glaser F."/>
            <person name="Grimwood J."/>
            <person name="Gutierrez G."/>
            <person name="Heitman J."/>
            <person name="Henrissat B."/>
            <person name="Iturriaga E.A."/>
            <person name="Lang B.F."/>
            <person name="Lavin J.L."/>
            <person name="Lee S."/>
            <person name="Li W."/>
            <person name="Lindquist E."/>
            <person name="Lopez-Garcia S."/>
            <person name="Luque E.M."/>
            <person name="Marcos A.T."/>
            <person name="Martin J."/>
            <person name="Mccluskey K."/>
            <person name="Medina H.R."/>
            <person name="Miralles-Duran A."/>
            <person name="Miyazaki A."/>
            <person name="Munoz-Torres E."/>
            <person name="Oguiza J.A."/>
            <person name="Ohm R."/>
            <person name="Olmedo M."/>
            <person name="Orejas M."/>
            <person name="Ortiz-Castellanos L."/>
            <person name="Pisabarro A.G."/>
            <person name="Rodriguez-Romero J."/>
            <person name="Ruiz-Herrera J."/>
            <person name="Ruiz-Vazquez R."/>
            <person name="Sanz C."/>
            <person name="Schackwitz W."/>
            <person name="Schmutz J."/>
            <person name="Shahriari M."/>
            <person name="Shelest E."/>
            <person name="Silva-Franco F."/>
            <person name="Soanes D."/>
            <person name="Syed K."/>
            <person name="Tagua V.G."/>
            <person name="Talbot N.J."/>
            <person name="Thon M."/>
            <person name="De Vries R.P."/>
            <person name="Wiebenga A."/>
            <person name="Yadav J.S."/>
            <person name="Braun E.L."/>
            <person name="Baker S."/>
            <person name="Garre V."/>
            <person name="Horwitz B."/>
            <person name="Torres-Martinez S."/>
            <person name="Idnurm A."/>
            <person name="Herrera-Estrella A."/>
            <person name="Gabaldon T."/>
            <person name="Grigoriev I.V."/>
        </authorList>
    </citation>
    <scope>NUCLEOTIDE SEQUENCE [LARGE SCALE GENOMIC DNA]</scope>
    <source>
        <strain evidence="3 4">CBS 277.49</strain>
    </source>
</reference>
<dbReference type="OrthoDB" id="9445845at2759"/>
<dbReference type="GO" id="GO:0003676">
    <property type="term" value="F:nucleic acid binding"/>
    <property type="evidence" value="ECO:0007669"/>
    <property type="project" value="InterPro"/>
</dbReference>